<dbReference type="Proteomes" id="UP000286415">
    <property type="component" value="Unassembled WGS sequence"/>
</dbReference>
<proteinExistence type="predicted"/>
<reference evidence="1 2" key="1">
    <citation type="journal article" date="2018" name="Biotechnol. Adv.">
        <title>Improved genomic resources and new bioinformatic workflow for the carcinogenic parasite Clonorchis sinensis: Biotechnological implications.</title>
        <authorList>
            <person name="Wang D."/>
            <person name="Korhonen P.K."/>
            <person name="Gasser R.B."/>
            <person name="Young N.D."/>
        </authorList>
    </citation>
    <scope>NUCLEOTIDE SEQUENCE [LARGE SCALE GENOMIC DNA]</scope>
    <source>
        <strain evidence="1">Cs-k2</strain>
    </source>
</reference>
<sequence length="274" mass="29961">MSKKSTSQTKLRKRPKRCALGIYHTGAVLLFIGILVAIAGLATPRLFDVYISDLRKPARFLYARIAVGLFSVAPEVKWLSLEQDSLQHGLELTDSQWIGAKYAVISGLLVATASFILHVVLACRSTVLTWRSVVFEMCGLLIAVIAVLVGLSLAENEIEYVHDHGDEALKRFLSVNQLLSESEFEQAGSANQDRVIVDAVATNLAEARGSLDGGDFALSLTAPQINFALLIAADFLFLVAFLFVLIYFVRLCEKAIETNKQLRSARTSSLDEGA</sequence>
<organism evidence="1 2">
    <name type="scientific">Clonorchis sinensis</name>
    <name type="common">Chinese liver fluke</name>
    <dbReference type="NCBI Taxonomy" id="79923"/>
    <lineage>
        <taxon>Eukaryota</taxon>
        <taxon>Metazoa</taxon>
        <taxon>Spiralia</taxon>
        <taxon>Lophotrochozoa</taxon>
        <taxon>Platyhelminthes</taxon>
        <taxon>Trematoda</taxon>
        <taxon>Digenea</taxon>
        <taxon>Opisthorchiida</taxon>
        <taxon>Opisthorchiata</taxon>
        <taxon>Opisthorchiidae</taxon>
        <taxon>Clonorchis</taxon>
    </lineage>
</organism>
<evidence type="ECO:0000313" key="1">
    <source>
        <dbReference type="EMBL" id="KAG5449642.1"/>
    </source>
</evidence>
<dbReference type="OrthoDB" id="6256092at2759"/>
<gene>
    <name evidence="1" type="ORF">CSKR_104125</name>
</gene>
<accession>A0A8T1ML54</accession>
<protein>
    <submittedName>
        <fullName evidence="1">Uncharacterized protein</fullName>
    </submittedName>
</protein>
<reference evidence="1 2" key="2">
    <citation type="journal article" date="2021" name="Genomics">
        <title>High-quality reference genome for Clonorchis sinensis.</title>
        <authorList>
            <person name="Young N.D."/>
            <person name="Stroehlein A.J."/>
            <person name="Kinkar L."/>
            <person name="Wang T."/>
            <person name="Sohn W.M."/>
            <person name="Chang B.C.H."/>
            <person name="Kaur P."/>
            <person name="Weisz D."/>
            <person name="Dudchenko O."/>
            <person name="Aiden E.L."/>
            <person name="Korhonen P.K."/>
            <person name="Gasser R.B."/>
        </authorList>
    </citation>
    <scope>NUCLEOTIDE SEQUENCE [LARGE SCALE GENOMIC DNA]</scope>
    <source>
        <strain evidence="1">Cs-k2</strain>
    </source>
</reference>
<keyword evidence="2" id="KW-1185">Reference proteome</keyword>
<name>A0A8T1ML54_CLOSI</name>
<evidence type="ECO:0000313" key="2">
    <source>
        <dbReference type="Proteomes" id="UP000286415"/>
    </source>
</evidence>
<comment type="caution">
    <text evidence="1">The sequence shown here is derived from an EMBL/GenBank/DDBJ whole genome shotgun (WGS) entry which is preliminary data.</text>
</comment>
<dbReference type="EMBL" id="NIRI02000042">
    <property type="protein sequence ID" value="KAG5449642.1"/>
    <property type="molecule type" value="Genomic_DNA"/>
</dbReference>